<evidence type="ECO:0000313" key="15">
    <source>
        <dbReference type="Proteomes" id="UP000313359"/>
    </source>
</evidence>
<evidence type="ECO:0000256" key="10">
    <source>
        <dbReference type="SAM" id="Coils"/>
    </source>
</evidence>
<dbReference type="InterPro" id="IPR008806">
    <property type="entry name" value="RNA_pol_III_Rpc82_C"/>
</dbReference>
<feature type="domain" description="DNA-directed RNA polymerase III subunit RPC3 winged-helix" evidence="13">
    <location>
        <begin position="369"/>
        <end position="445"/>
    </location>
</feature>
<organism evidence="14 15">
    <name type="scientific">Lentinus tigrinus ALCF2SS1-6</name>
    <dbReference type="NCBI Taxonomy" id="1328759"/>
    <lineage>
        <taxon>Eukaryota</taxon>
        <taxon>Fungi</taxon>
        <taxon>Dikarya</taxon>
        <taxon>Basidiomycota</taxon>
        <taxon>Agaricomycotina</taxon>
        <taxon>Agaricomycetes</taxon>
        <taxon>Polyporales</taxon>
        <taxon>Polyporaceae</taxon>
        <taxon>Lentinus</taxon>
    </lineage>
</organism>
<dbReference type="InterPro" id="IPR036390">
    <property type="entry name" value="WH_DNA-bd_sf"/>
</dbReference>
<evidence type="ECO:0000313" key="14">
    <source>
        <dbReference type="EMBL" id="RPD65966.1"/>
    </source>
</evidence>
<gene>
    <name evidence="14" type="ORF">L227DRAFT_606116</name>
</gene>
<keyword evidence="15" id="KW-1185">Reference proteome</keyword>
<evidence type="ECO:0000256" key="2">
    <source>
        <dbReference type="ARBA" id="ARBA00006835"/>
    </source>
</evidence>
<dbReference type="Pfam" id="PF08221">
    <property type="entry name" value="HTH_9"/>
    <property type="match status" value="1"/>
</dbReference>
<dbReference type="Gene3D" id="1.10.10.10">
    <property type="entry name" value="Winged helix-like DNA-binding domain superfamily/Winged helix DNA-binding domain"/>
    <property type="match status" value="4"/>
</dbReference>
<dbReference type="PANTHER" id="PTHR12949">
    <property type="entry name" value="RNA POLYMERASE III DNA DIRECTED -RELATED"/>
    <property type="match status" value="1"/>
</dbReference>
<dbReference type="PANTHER" id="PTHR12949:SF0">
    <property type="entry name" value="DNA-DIRECTED RNA POLYMERASE III SUBUNIT RPC3"/>
    <property type="match status" value="1"/>
</dbReference>
<evidence type="ECO:0000256" key="7">
    <source>
        <dbReference type="ARBA" id="ARBA00023242"/>
    </source>
</evidence>
<reference evidence="14" key="1">
    <citation type="journal article" date="2018" name="Genome Biol. Evol.">
        <title>Genomics and development of Lentinus tigrinus, a white-rot wood-decaying mushroom with dimorphic fruiting bodies.</title>
        <authorList>
            <person name="Wu B."/>
            <person name="Xu Z."/>
            <person name="Knudson A."/>
            <person name="Carlson A."/>
            <person name="Chen N."/>
            <person name="Kovaka S."/>
            <person name="LaButti K."/>
            <person name="Lipzen A."/>
            <person name="Pennachio C."/>
            <person name="Riley R."/>
            <person name="Schakwitz W."/>
            <person name="Umezawa K."/>
            <person name="Ohm R.A."/>
            <person name="Grigoriev I.V."/>
            <person name="Nagy L.G."/>
            <person name="Gibbons J."/>
            <person name="Hibbett D."/>
        </authorList>
    </citation>
    <scope>NUCLEOTIDE SEQUENCE [LARGE SCALE GENOMIC DNA]</scope>
    <source>
        <strain evidence="14">ALCF2SS1-6</strain>
    </source>
</reference>
<evidence type="ECO:0000256" key="5">
    <source>
        <dbReference type="ARBA" id="ARBA00022478"/>
    </source>
</evidence>
<feature type="domain" description="RNA polymerase III subunit RPC82-related helix-turn-helix" evidence="12">
    <location>
        <begin position="9"/>
        <end position="64"/>
    </location>
</feature>
<dbReference type="InterPro" id="IPR013197">
    <property type="entry name" value="RNA_pol_III_RPC82-rel_HTH"/>
</dbReference>
<sequence length="541" mass="61538">MADADTARLCTEIVRSVFGPLTATIASLLLTHGRLGFSQLVRISKQKPRTVRAGILVLVQHNLLWHAQSDDEGEVFEMNIDECLSRLRYGRYVWLAEQLYGRPGAEIVEFILDHGKLRPPDIISQLSIYDPVKAPAVLSQTLRKLVEEGYLKPSTLLSHLSPRDKRIRYEAEEKKKIAGFPTAKELREAKEVAEARLKREEEEAEQVGMKRKAKDHTYKASKRKAVEDDMEVDDDVYFRVNCERFNVHIRNKLIENAASERFNKCAGTVLKATLKATEAKQRKLADIRSDPTSLANIAMHIPDDVDLAAGLVTPSSKKTMSLIKEYLGILASADNPTAAGRANSFVSLNGSKVQVEFEIIARRLRRRVLEAVARERHGDEGVRIIRLLLDTAMMDEKQISKVGMMAAKDVRPLLSAMSAESLVSLQEVPKSADRNPTRMFYLWFVDLQKAYNVLLGNMYKTLYNIAARRQAEQDEPNLRAVIEKRQRSDVSQDEERLLTRNERELLAQWEKKREKLTVLEMRVEEAVFILRDLGIFAISEE</sequence>
<protein>
    <recommendedName>
        <fullName evidence="4 9">DNA-directed RNA polymerase III subunit RPC3</fullName>
        <shortName evidence="9">RNA polymerase III subunit C3</shortName>
    </recommendedName>
</protein>
<feature type="domain" description="RNA polymerase III Rpc82 C -terminal" evidence="11">
    <location>
        <begin position="141"/>
        <end position="333"/>
    </location>
</feature>
<dbReference type="GO" id="GO:0006351">
    <property type="term" value="P:DNA-templated transcription"/>
    <property type="evidence" value="ECO:0007669"/>
    <property type="project" value="InterPro"/>
</dbReference>
<evidence type="ECO:0000256" key="8">
    <source>
        <dbReference type="ARBA" id="ARBA00025127"/>
    </source>
</evidence>
<evidence type="ECO:0000256" key="1">
    <source>
        <dbReference type="ARBA" id="ARBA00004123"/>
    </source>
</evidence>
<evidence type="ECO:0000256" key="9">
    <source>
        <dbReference type="RuleBase" id="RU367076"/>
    </source>
</evidence>
<evidence type="ECO:0000256" key="6">
    <source>
        <dbReference type="ARBA" id="ARBA00023163"/>
    </source>
</evidence>
<accession>A0A5C2SZ37</accession>
<dbReference type="InterPro" id="IPR036388">
    <property type="entry name" value="WH-like_DNA-bd_sf"/>
</dbReference>
<keyword evidence="10" id="KW-0175">Coiled coil</keyword>
<dbReference type="InterPro" id="IPR039748">
    <property type="entry name" value="RPC3"/>
</dbReference>
<dbReference type="GO" id="GO:0005666">
    <property type="term" value="C:RNA polymerase III complex"/>
    <property type="evidence" value="ECO:0007669"/>
    <property type="project" value="UniProtKB-UniRule"/>
</dbReference>
<evidence type="ECO:0000259" key="13">
    <source>
        <dbReference type="Pfam" id="PF22536"/>
    </source>
</evidence>
<dbReference type="Proteomes" id="UP000313359">
    <property type="component" value="Unassembled WGS sequence"/>
</dbReference>
<dbReference type="Pfam" id="PF22536">
    <property type="entry name" value="WHD_POLR3C"/>
    <property type="match status" value="1"/>
</dbReference>
<comment type="subunit">
    <text evidence="3 9">Component of the RNA polymerase III (Pol III) complex consisting of 17 subunits.</text>
</comment>
<evidence type="ECO:0000256" key="3">
    <source>
        <dbReference type="ARBA" id="ARBA00011206"/>
    </source>
</evidence>
<proteinExistence type="inferred from homology"/>
<evidence type="ECO:0000259" key="12">
    <source>
        <dbReference type="Pfam" id="PF08221"/>
    </source>
</evidence>
<dbReference type="EMBL" id="ML122251">
    <property type="protein sequence ID" value="RPD65966.1"/>
    <property type="molecule type" value="Genomic_DNA"/>
</dbReference>
<comment type="similarity">
    <text evidence="2 9">Belongs to the RNA polymerase beta chain family.</text>
</comment>
<dbReference type="GO" id="GO:0003697">
    <property type="term" value="F:single-stranded DNA binding"/>
    <property type="evidence" value="ECO:0007669"/>
    <property type="project" value="UniProtKB-UniRule"/>
</dbReference>
<dbReference type="InterPro" id="IPR055207">
    <property type="entry name" value="POLR3C_WHD"/>
</dbReference>
<dbReference type="OrthoDB" id="272392at2759"/>
<keyword evidence="5 9" id="KW-0240">DNA-directed RNA polymerase</keyword>
<comment type="subcellular location">
    <subcellularLocation>
        <location evidence="1 9">Nucleus</location>
    </subcellularLocation>
</comment>
<dbReference type="SUPFAM" id="SSF46785">
    <property type="entry name" value="Winged helix' DNA-binding domain"/>
    <property type="match status" value="1"/>
</dbReference>
<dbReference type="Pfam" id="PF05645">
    <property type="entry name" value="RNA_pol_Rpc82"/>
    <property type="match status" value="1"/>
</dbReference>
<keyword evidence="7 9" id="KW-0539">Nucleus</keyword>
<evidence type="ECO:0000256" key="4">
    <source>
        <dbReference type="ARBA" id="ARBA00016689"/>
    </source>
</evidence>
<evidence type="ECO:0000259" key="11">
    <source>
        <dbReference type="Pfam" id="PF05645"/>
    </source>
</evidence>
<feature type="coiled-coil region" evidence="10">
    <location>
        <begin position="183"/>
        <end position="212"/>
    </location>
</feature>
<dbReference type="STRING" id="1328759.A0A5C2SZ37"/>
<dbReference type="AlphaFoldDB" id="A0A5C2SZ37"/>
<name>A0A5C2SZ37_9APHY</name>
<dbReference type="Gene3D" id="6.10.140.1450">
    <property type="match status" value="1"/>
</dbReference>
<keyword evidence="6 9" id="KW-0804">Transcription</keyword>
<comment type="function">
    <text evidence="8 9">DNA-dependent RNA polymerase catalyzes the transcription of DNA into RNA using the four ribonucleoside triphosphates as substrates. Specific core component of RNA polymerase III which synthesizes small RNAs, such as 5S rRNA and tRNAs.</text>
</comment>